<dbReference type="STRING" id="200324.A0A2N5W2I0"/>
<organism evidence="1 2">
    <name type="scientific">Puccinia coronata f. sp. avenae</name>
    <dbReference type="NCBI Taxonomy" id="200324"/>
    <lineage>
        <taxon>Eukaryota</taxon>
        <taxon>Fungi</taxon>
        <taxon>Dikarya</taxon>
        <taxon>Basidiomycota</taxon>
        <taxon>Pucciniomycotina</taxon>
        <taxon>Pucciniomycetes</taxon>
        <taxon>Pucciniales</taxon>
        <taxon>Pucciniaceae</taxon>
        <taxon>Puccinia</taxon>
    </lineage>
</organism>
<evidence type="ECO:0000313" key="2">
    <source>
        <dbReference type="Proteomes" id="UP000235388"/>
    </source>
</evidence>
<dbReference type="EMBL" id="PGCJ01000021">
    <property type="protein sequence ID" value="PLW56425.1"/>
    <property type="molecule type" value="Genomic_DNA"/>
</dbReference>
<dbReference type="Proteomes" id="UP000235388">
    <property type="component" value="Unassembled WGS sequence"/>
</dbReference>
<keyword evidence="2" id="KW-1185">Reference proteome</keyword>
<dbReference type="AlphaFoldDB" id="A0A2N5W2I0"/>
<protein>
    <submittedName>
        <fullName evidence="1">Uncharacterized protein</fullName>
    </submittedName>
</protein>
<accession>A0A2N5W2I0</accession>
<gene>
    <name evidence="1" type="ORF">PCANC_03455</name>
</gene>
<comment type="caution">
    <text evidence="1">The sequence shown here is derived from an EMBL/GenBank/DDBJ whole genome shotgun (WGS) entry which is preliminary data.</text>
</comment>
<proteinExistence type="predicted"/>
<dbReference type="OrthoDB" id="2507437at2759"/>
<name>A0A2N5W2I0_9BASI</name>
<reference evidence="1 2" key="1">
    <citation type="submission" date="2017-11" db="EMBL/GenBank/DDBJ databases">
        <title>De novo assembly and phasing of dikaryotic genomes from two isolates of Puccinia coronata f. sp. avenae, the causal agent of oat crown rust.</title>
        <authorList>
            <person name="Miller M.E."/>
            <person name="Zhang Y."/>
            <person name="Omidvar V."/>
            <person name="Sperschneider J."/>
            <person name="Schwessinger B."/>
            <person name="Raley C."/>
            <person name="Palmer J.M."/>
            <person name="Garnica D."/>
            <person name="Upadhyaya N."/>
            <person name="Rathjen J."/>
            <person name="Taylor J.M."/>
            <person name="Park R.F."/>
            <person name="Dodds P.N."/>
            <person name="Hirsch C.D."/>
            <person name="Kianian S.F."/>
            <person name="Figueroa M."/>
        </authorList>
    </citation>
    <scope>NUCLEOTIDE SEQUENCE [LARGE SCALE GENOMIC DNA]</scope>
    <source>
        <strain evidence="1">12NC29</strain>
    </source>
</reference>
<evidence type="ECO:0000313" key="1">
    <source>
        <dbReference type="EMBL" id="PLW56425.1"/>
    </source>
</evidence>
<sequence length="453" mass="50719">MAAMSPAAAKYFCDNFAGRSLRSMRQQRQKNGGQLDDGIVLKNFERVSGYIKDLGYTGPLALASDQTVPLPKVPSLVVALVASYNKETAEEIAASHILVLTTAQKQEYARISVQVPMIGEPPRPWIPVQDPKHGRKTASNQLLSGARVLSFGKKFLNISQLVELLGQSSPLYSCDVLNCDKQDDGCAYRTMNWETFEASLRSPQHTGLSIYLYLFVPLLPWKHGTKACEHIFGWMRVIMPNFTVLDARQMLPKVFAVVRNVMSGKMKMPQSEHLRSGYKYNFTNELVAENYDTWLNSQPISKLHTISSPDVIPNNDDNANEGKCVAISDSADYDFAYACVPDKTPISEIMHEAATSIGEKQKANLALADIDIEEEHDRLSCENQMSISSLLNPLTEKPPSLSTTFLAERSEEKFQLVIKTPDGSNTQLNHQLMLELRKKHYAENCHHHSENKK</sequence>